<dbReference type="InterPro" id="IPR036291">
    <property type="entry name" value="NAD(P)-bd_dom_sf"/>
</dbReference>
<name>A0A917NZA3_9PROT</name>
<dbReference type="InterPro" id="IPR053444">
    <property type="entry name" value="Pyr2C_reductase-like"/>
</dbReference>
<comment type="caution">
    <text evidence="2">The sequence shown here is derived from an EMBL/GenBank/DDBJ whole genome shotgun (WGS) entry which is preliminary data.</text>
</comment>
<dbReference type="Proteomes" id="UP000661507">
    <property type="component" value="Unassembled WGS sequence"/>
</dbReference>
<dbReference type="Gene3D" id="3.30.1780.10">
    <property type="entry name" value="ornithine cyclodeaminase, domain 1"/>
    <property type="match status" value="1"/>
</dbReference>
<dbReference type="InterPro" id="IPR003462">
    <property type="entry name" value="ODC_Mu_crystall"/>
</dbReference>
<dbReference type="Pfam" id="PF02423">
    <property type="entry name" value="OCD_Mu_crystall"/>
    <property type="match status" value="1"/>
</dbReference>
<gene>
    <name evidence="2" type="ORF">GCM10011320_58360</name>
</gene>
<dbReference type="InterPro" id="IPR023401">
    <property type="entry name" value="ODC_N"/>
</dbReference>
<feature type="region of interest" description="Disordered" evidence="1">
    <location>
        <begin position="323"/>
        <end position="355"/>
    </location>
</feature>
<proteinExistence type="predicted"/>
<reference evidence="2" key="2">
    <citation type="submission" date="2020-09" db="EMBL/GenBank/DDBJ databases">
        <authorList>
            <person name="Sun Q."/>
            <person name="Zhou Y."/>
        </authorList>
    </citation>
    <scope>NUCLEOTIDE SEQUENCE</scope>
    <source>
        <strain evidence="2">CGMCC 1.3617</strain>
    </source>
</reference>
<dbReference type="Gene3D" id="3.40.50.720">
    <property type="entry name" value="NAD(P)-binding Rossmann-like Domain"/>
    <property type="match status" value="1"/>
</dbReference>
<reference evidence="2" key="1">
    <citation type="journal article" date="2014" name="Int. J. Syst. Evol. Microbiol.">
        <title>Complete genome sequence of Corynebacterium casei LMG S-19264T (=DSM 44701T), isolated from a smear-ripened cheese.</title>
        <authorList>
            <consortium name="US DOE Joint Genome Institute (JGI-PGF)"/>
            <person name="Walter F."/>
            <person name="Albersmeier A."/>
            <person name="Kalinowski J."/>
            <person name="Ruckert C."/>
        </authorList>
    </citation>
    <scope>NUCLEOTIDE SEQUENCE</scope>
    <source>
        <strain evidence="2">CGMCC 1.3617</strain>
    </source>
</reference>
<sequence length="355" mass="36899">MMENRMLHDDRRAVPAREVSAPARGEAPIVWDRATTAAAIGFGPLVDALRTAVVEYQAGLIHSPERLSVPLAEGGVALSMPASAADIAIHKLVNVQPANARHGRPTLHGIVTLIDTATGEILCGLDGPEVTGRRTAGISLLAMATFLPTAPEEIVLIGTGAQAAHHVAGIHALYPGCRVLVRGIDPGQVEAFCQRHGVCHPSLAPCPDIIPESAQVVITLTTSKEVVYDLPASPGRLVIGVGAFRPDMAEIGSTTLHGSRLFADDPAGARHEAGDLLRAGVDWQTVLPLAAAISKPPSGHPVVVKSVGTAAWDLAAARVARSSLQQAARRPNGPVFPPGQPATPKNGVAAHDFRA</sequence>
<dbReference type="EMBL" id="BMKW01000025">
    <property type="protein sequence ID" value="GGJ43173.1"/>
    <property type="molecule type" value="Genomic_DNA"/>
</dbReference>
<evidence type="ECO:0000256" key="1">
    <source>
        <dbReference type="SAM" id="MobiDB-lite"/>
    </source>
</evidence>
<organism evidence="2 3">
    <name type="scientific">Neoroseomonas lacus</name>
    <dbReference type="NCBI Taxonomy" id="287609"/>
    <lineage>
        <taxon>Bacteria</taxon>
        <taxon>Pseudomonadati</taxon>
        <taxon>Pseudomonadota</taxon>
        <taxon>Alphaproteobacteria</taxon>
        <taxon>Acetobacterales</taxon>
        <taxon>Acetobacteraceae</taxon>
        <taxon>Neoroseomonas</taxon>
    </lineage>
</organism>
<dbReference type="SUPFAM" id="SSF51735">
    <property type="entry name" value="NAD(P)-binding Rossmann-fold domains"/>
    <property type="match status" value="1"/>
</dbReference>
<dbReference type="PANTHER" id="PTHR13812:SF19">
    <property type="entry name" value="KETIMINE REDUCTASE MU-CRYSTALLIN"/>
    <property type="match status" value="1"/>
</dbReference>
<accession>A0A917NZA3</accession>
<dbReference type="NCBIfam" id="NF005603">
    <property type="entry name" value="PRK07340.1"/>
    <property type="match status" value="1"/>
</dbReference>
<keyword evidence="3" id="KW-1185">Reference proteome</keyword>
<dbReference type="GO" id="GO:0005737">
    <property type="term" value="C:cytoplasm"/>
    <property type="evidence" value="ECO:0007669"/>
    <property type="project" value="TreeGrafter"/>
</dbReference>
<evidence type="ECO:0000313" key="2">
    <source>
        <dbReference type="EMBL" id="GGJ43173.1"/>
    </source>
</evidence>
<dbReference type="PANTHER" id="PTHR13812">
    <property type="entry name" value="KETIMINE REDUCTASE MU-CRYSTALLIN"/>
    <property type="match status" value="1"/>
</dbReference>
<dbReference type="NCBIfam" id="NF045512">
    <property type="entry name" value="PyrPipCarbRedLhpI"/>
    <property type="match status" value="1"/>
</dbReference>
<dbReference type="AlphaFoldDB" id="A0A917NZA3"/>
<protein>
    <submittedName>
        <fullName evidence="2">Ornithine cyclodeaminase</fullName>
    </submittedName>
</protein>
<evidence type="ECO:0000313" key="3">
    <source>
        <dbReference type="Proteomes" id="UP000661507"/>
    </source>
</evidence>